<name>A0A645IPG4_9ZZZZ</name>
<feature type="region of interest" description="Disordered" evidence="1">
    <location>
        <begin position="75"/>
        <end position="110"/>
    </location>
</feature>
<reference evidence="3" key="1">
    <citation type="submission" date="2019-08" db="EMBL/GenBank/DDBJ databases">
        <authorList>
            <person name="Kucharzyk K."/>
            <person name="Murdoch R.W."/>
            <person name="Higgins S."/>
            <person name="Loffler F."/>
        </authorList>
    </citation>
    <scope>NUCLEOTIDE SEQUENCE</scope>
</reference>
<dbReference type="AlphaFoldDB" id="A0A645IPG4"/>
<dbReference type="SUPFAM" id="SSF103088">
    <property type="entry name" value="OmpA-like"/>
    <property type="match status" value="1"/>
</dbReference>
<comment type="caution">
    <text evidence="3">The sequence shown here is derived from an EMBL/GenBank/DDBJ whole genome shotgun (WGS) entry which is preliminary data.</text>
</comment>
<proteinExistence type="predicted"/>
<evidence type="ECO:0000313" key="3">
    <source>
        <dbReference type="EMBL" id="MPN53211.1"/>
    </source>
</evidence>
<sequence length="110" mass="12253">MVIYFEENNGLNPKKLMCNGYGKNYPIENNDTPEGRAKNRRVEIMVLGNSFDKDNPEDLYAMLSHLVSAELFEDNSSGSDILNSDKAHSDDNPQSISVPEEELKVSSSPS</sequence>
<evidence type="ECO:0000259" key="2">
    <source>
        <dbReference type="PROSITE" id="PS51123"/>
    </source>
</evidence>
<dbReference type="EMBL" id="VSSQ01120095">
    <property type="protein sequence ID" value="MPN53211.1"/>
    <property type="molecule type" value="Genomic_DNA"/>
</dbReference>
<dbReference type="PANTHER" id="PTHR30329">
    <property type="entry name" value="STATOR ELEMENT OF FLAGELLAR MOTOR COMPLEX"/>
    <property type="match status" value="1"/>
</dbReference>
<feature type="domain" description="OmpA-like" evidence="2">
    <location>
        <begin position="1"/>
        <end position="50"/>
    </location>
</feature>
<dbReference type="Gene3D" id="3.30.1330.60">
    <property type="entry name" value="OmpA-like domain"/>
    <property type="match status" value="1"/>
</dbReference>
<evidence type="ECO:0000256" key="1">
    <source>
        <dbReference type="SAM" id="MobiDB-lite"/>
    </source>
</evidence>
<dbReference type="InterPro" id="IPR006665">
    <property type="entry name" value="OmpA-like"/>
</dbReference>
<organism evidence="3">
    <name type="scientific">bioreactor metagenome</name>
    <dbReference type="NCBI Taxonomy" id="1076179"/>
    <lineage>
        <taxon>unclassified sequences</taxon>
        <taxon>metagenomes</taxon>
        <taxon>ecological metagenomes</taxon>
    </lineage>
</organism>
<dbReference type="PANTHER" id="PTHR30329:SF21">
    <property type="entry name" value="LIPOPROTEIN YIAD-RELATED"/>
    <property type="match status" value="1"/>
</dbReference>
<protein>
    <recommendedName>
        <fullName evidence="2">OmpA-like domain-containing protein</fullName>
    </recommendedName>
</protein>
<dbReference type="PROSITE" id="PS51123">
    <property type="entry name" value="OMPA_2"/>
    <property type="match status" value="1"/>
</dbReference>
<gene>
    <name evidence="3" type="ORF">SDC9_200875</name>
</gene>
<accession>A0A645IPG4</accession>
<dbReference type="InterPro" id="IPR036737">
    <property type="entry name" value="OmpA-like_sf"/>
</dbReference>
<dbReference type="InterPro" id="IPR050330">
    <property type="entry name" value="Bact_OuterMem_StrucFunc"/>
</dbReference>